<proteinExistence type="inferred from homology"/>
<sequence length="1192" mass="132944">MSTTLPLFWKLSSASPKERIDASVKLVGALEQFQSQFVPKDSPETSEGDEDGGPKTDGLDALNAQDVSYSIRRLIRGLASPRESSRLGFAVVLTELLSRIETVTCSQIVSIILDSSKTQGSMTGQEERDMLFARLFGLTSVIQSGLLVRQRPLQASASTSVLPSNLAGYNETISQLVLLGEKKSWLRESAWWSISLAFDALRASNASWKEEAVDTTIKSLFVDTKIWTPEKVALALILRASYPERDWRDHLSPAFKNPEILSTGNLTTLARILKESTLDEGEGPNGTKSALGNWKPQVHFVWGIIFDQLLSNPKSANLSRASFQEFFRLVVDESLFSSTSSPERKYWGFQIFQKALPRVAASDIPMLFTKNFMRSWINHLSNHDRYLHKVAKQVATDIQSFVQKNPTLGFTLILQLTGTNGNRQFDRVTKTKTVESILASMDAKGIEIYIDYLLEQVNNTSNEKDHIQDINARRAWIIDQLGALIRNGSIPKNDRWIQSILDWLIVNGLFTIKKKSENSPYRALHAAPTPAFSEDLRLSCRQRLLSCLADLTGQVANVKSDGGKTQKISGTASDGEFWILKALFTIEALERDVRHVTLLEDVDKDSTMIRTSARHVADTLKQVPGDQGEAAKGAELLLLGSVLHQYIADEEGIDTDVLEACVNATTRMFASGSKKSKKSRKSDPTDADLIPESIDVLIDLIIGLLEQSTAYLRAVANQAFSLLSSAMQETTVDLILMQLERRDPAELIANNDEDMDDVEDDEDEEESVDDEEQASSDEVEVEDEDDEGVQELRRKIEEALRVNGIEAATENSNEESDEDLMDDDQMMAIDEQLAQVFRLRVNEKKTSKDVDAQREATHFKNRVLDLVDIFIKKQPTSQHIIRVILPLVDVIVGTGSDEQQLADKATGLLKNRLGKSKDLPSDIDSEEAITVLDELHGRARRARSSEVLATLSQCSLYISKVMLHAKAEDSVLRVYRASLVDFITRKASTLNATFFHDFIRRYPASGWSLRGDVIDASCQATNVYRRCQAFQLLHTIVNQIPALEDQQQEILIFMPRLNAALADFLTEACDEKLTLTAPQMKELFKLGLSAVRQTQRVVSSQDILRTTWRPSMWDTLHKKVASSERFKTSTALPMCLQMVKLSQGTTTPKKSKVAEGETGVESAITAKRKAGTNGDDEGTTMTRKAKRKKVKG</sequence>
<accession>A0A0C3FNI0</accession>
<dbReference type="EMBL" id="KN833002">
    <property type="protein sequence ID" value="KIM80791.1"/>
    <property type="molecule type" value="Genomic_DNA"/>
</dbReference>
<dbReference type="SUPFAM" id="SSF48371">
    <property type="entry name" value="ARM repeat"/>
    <property type="match status" value="1"/>
</dbReference>
<feature type="region of interest" description="Disordered" evidence="4">
    <location>
        <begin position="1146"/>
        <end position="1192"/>
    </location>
</feature>
<gene>
    <name evidence="5" type="ORF">PILCRDRAFT_822065</name>
</gene>
<reference evidence="6" key="2">
    <citation type="submission" date="2015-01" db="EMBL/GenBank/DDBJ databases">
        <title>Evolutionary Origins and Diversification of the Mycorrhizal Mutualists.</title>
        <authorList>
            <consortium name="DOE Joint Genome Institute"/>
            <consortium name="Mycorrhizal Genomics Consortium"/>
            <person name="Kohler A."/>
            <person name="Kuo A."/>
            <person name="Nagy L.G."/>
            <person name="Floudas D."/>
            <person name="Copeland A."/>
            <person name="Barry K.W."/>
            <person name="Cichocki N."/>
            <person name="Veneault-Fourrey C."/>
            <person name="LaButti K."/>
            <person name="Lindquist E.A."/>
            <person name="Lipzen A."/>
            <person name="Lundell T."/>
            <person name="Morin E."/>
            <person name="Murat C."/>
            <person name="Riley R."/>
            <person name="Ohm R."/>
            <person name="Sun H."/>
            <person name="Tunlid A."/>
            <person name="Henrissat B."/>
            <person name="Grigoriev I.V."/>
            <person name="Hibbett D.S."/>
            <person name="Martin F."/>
        </authorList>
    </citation>
    <scope>NUCLEOTIDE SEQUENCE [LARGE SCALE GENOMIC DNA]</scope>
    <source>
        <strain evidence="6">F 1598</strain>
    </source>
</reference>
<comment type="similarity">
    <text evidence="2">Belongs to the MYBBP1A family.</text>
</comment>
<name>A0A0C3FNI0_PILCF</name>
<feature type="compositionally biased region" description="Acidic residues" evidence="4">
    <location>
        <begin position="751"/>
        <end position="789"/>
    </location>
</feature>
<dbReference type="OrthoDB" id="342531at2759"/>
<dbReference type="FunCoup" id="A0A0C3FNI0">
    <property type="interactions" value="427"/>
</dbReference>
<evidence type="ECO:0000256" key="2">
    <source>
        <dbReference type="ARBA" id="ARBA00006809"/>
    </source>
</evidence>
<dbReference type="GO" id="GO:0005730">
    <property type="term" value="C:nucleolus"/>
    <property type="evidence" value="ECO:0007669"/>
    <property type="project" value="InterPro"/>
</dbReference>
<evidence type="ECO:0000313" key="6">
    <source>
        <dbReference type="Proteomes" id="UP000054166"/>
    </source>
</evidence>
<comment type="subcellular location">
    <subcellularLocation>
        <location evidence="1">Nucleus</location>
    </subcellularLocation>
</comment>
<dbReference type="Proteomes" id="UP000054166">
    <property type="component" value="Unassembled WGS sequence"/>
</dbReference>
<protein>
    <recommendedName>
        <fullName evidence="7">DNA polymerase V</fullName>
    </recommendedName>
</protein>
<reference evidence="5 6" key="1">
    <citation type="submission" date="2014-04" db="EMBL/GenBank/DDBJ databases">
        <authorList>
            <consortium name="DOE Joint Genome Institute"/>
            <person name="Kuo A."/>
            <person name="Tarkka M."/>
            <person name="Buscot F."/>
            <person name="Kohler A."/>
            <person name="Nagy L.G."/>
            <person name="Floudas D."/>
            <person name="Copeland A."/>
            <person name="Barry K.W."/>
            <person name="Cichocki N."/>
            <person name="Veneault-Fourrey C."/>
            <person name="LaButti K."/>
            <person name="Lindquist E.A."/>
            <person name="Lipzen A."/>
            <person name="Lundell T."/>
            <person name="Morin E."/>
            <person name="Murat C."/>
            <person name="Sun H."/>
            <person name="Tunlid A."/>
            <person name="Henrissat B."/>
            <person name="Grigoriev I.V."/>
            <person name="Hibbett D.S."/>
            <person name="Martin F."/>
            <person name="Nordberg H.P."/>
            <person name="Cantor M.N."/>
            <person name="Hua S.X."/>
        </authorList>
    </citation>
    <scope>NUCLEOTIDE SEQUENCE [LARGE SCALE GENOMIC DNA]</scope>
    <source>
        <strain evidence="5 6">F 1598</strain>
    </source>
</reference>
<dbReference type="GO" id="GO:0006355">
    <property type="term" value="P:regulation of DNA-templated transcription"/>
    <property type="evidence" value="ECO:0007669"/>
    <property type="project" value="InterPro"/>
</dbReference>
<keyword evidence="6" id="KW-1185">Reference proteome</keyword>
<feature type="compositionally biased region" description="Basic residues" evidence="4">
    <location>
        <begin position="1183"/>
        <end position="1192"/>
    </location>
</feature>
<dbReference type="HOGENOM" id="CLU_005212_0_0_1"/>
<dbReference type="PANTHER" id="PTHR13213:SF2">
    <property type="entry name" value="MYB-BINDING PROTEIN 1A"/>
    <property type="match status" value="1"/>
</dbReference>
<dbReference type="PANTHER" id="PTHR13213">
    <property type="entry name" value="MYB-BINDING PROTEIN 1A FAMILY MEMBER"/>
    <property type="match status" value="1"/>
</dbReference>
<dbReference type="InterPro" id="IPR007015">
    <property type="entry name" value="DNA_pol_V/MYBBP1A"/>
</dbReference>
<organism evidence="5 6">
    <name type="scientific">Piloderma croceum (strain F 1598)</name>
    <dbReference type="NCBI Taxonomy" id="765440"/>
    <lineage>
        <taxon>Eukaryota</taxon>
        <taxon>Fungi</taxon>
        <taxon>Dikarya</taxon>
        <taxon>Basidiomycota</taxon>
        <taxon>Agaricomycotina</taxon>
        <taxon>Agaricomycetes</taxon>
        <taxon>Agaricomycetidae</taxon>
        <taxon>Atheliales</taxon>
        <taxon>Atheliaceae</taxon>
        <taxon>Piloderma</taxon>
    </lineage>
</organism>
<dbReference type="InParanoid" id="A0A0C3FNI0"/>
<dbReference type="InterPro" id="IPR016024">
    <property type="entry name" value="ARM-type_fold"/>
</dbReference>
<feature type="region of interest" description="Disordered" evidence="4">
    <location>
        <begin position="747"/>
        <end position="789"/>
    </location>
</feature>
<evidence type="ECO:0000256" key="4">
    <source>
        <dbReference type="SAM" id="MobiDB-lite"/>
    </source>
</evidence>
<dbReference type="STRING" id="765440.A0A0C3FNI0"/>
<evidence type="ECO:0000256" key="1">
    <source>
        <dbReference type="ARBA" id="ARBA00004123"/>
    </source>
</evidence>
<evidence type="ECO:0000313" key="5">
    <source>
        <dbReference type="EMBL" id="KIM80791.1"/>
    </source>
</evidence>
<evidence type="ECO:0008006" key="7">
    <source>
        <dbReference type="Google" id="ProtNLM"/>
    </source>
</evidence>
<dbReference type="AlphaFoldDB" id="A0A0C3FNI0"/>
<dbReference type="Pfam" id="PF04931">
    <property type="entry name" value="DNA_pol_phi"/>
    <property type="match status" value="1"/>
</dbReference>
<keyword evidence="3" id="KW-0539">Nucleus</keyword>
<evidence type="ECO:0000256" key="3">
    <source>
        <dbReference type="ARBA" id="ARBA00023242"/>
    </source>
</evidence>
<dbReference type="GO" id="GO:0000182">
    <property type="term" value="F:rDNA binding"/>
    <property type="evidence" value="ECO:0007669"/>
    <property type="project" value="TreeGrafter"/>
</dbReference>
<feature type="region of interest" description="Disordered" evidence="4">
    <location>
        <begin position="37"/>
        <end position="60"/>
    </location>
</feature>